<protein>
    <recommendedName>
        <fullName evidence="2">C2H2-type domain-containing protein</fullName>
    </recommendedName>
</protein>
<evidence type="ECO:0000259" key="2">
    <source>
        <dbReference type="PROSITE" id="PS50157"/>
    </source>
</evidence>
<keyword evidence="4" id="KW-1185">Reference proteome</keyword>
<dbReference type="PANTHER" id="PTHR45730">
    <property type="entry name" value="ZINC FINGER PROTEIN JAGGED"/>
    <property type="match status" value="1"/>
</dbReference>
<dbReference type="OrthoDB" id="1915958at2759"/>
<gene>
    <name evidence="3" type="ORF">Cgig2_009092</name>
</gene>
<dbReference type="InterPro" id="IPR036236">
    <property type="entry name" value="Znf_C2H2_sf"/>
</dbReference>
<evidence type="ECO:0000256" key="1">
    <source>
        <dbReference type="PROSITE-ProRule" id="PRU00042"/>
    </source>
</evidence>
<evidence type="ECO:0000313" key="4">
    <source>
        <dbReference type="Proteomes" id="UP001153076"/>
    </source>
</evidence>
<dbReference type="Gene3D" id="3.30.160.60">
    <property type="entry name" value="Classic Zinc Finger"/>
    <property type="match status" value="1"/>
</dbReference>
<evidence type="ECO:0000313" key="3">
    <source>
        <dbReference type="EMBL" id="KAJ8441384.1"/>
    </source>
</evidence>
<dbReference type="Proteomes" id="UP001153076">
    <property type="component" value="Unassembled WGS sequence"/>
</dbReference>
<dbReference type="PROSITE" id="PS50157">
    <property type="entry name" value="ZINC_FINGER_C2H2_2"/>
    <property type="match status" value="1"/>
</dbReference>
<dbReference type="PROSITE" id="PS00028">
    <property type="entry name" value="ZINC_FINGER_C2H2_1"/>
    <property type="match status" value="1"/>
</dbReference>
<keyword evidence="1" id="KW-0862">Zinc</keyword>
<dbReference type="SUPFAM" id="SSF57667">
    <property type="entry name" value="beta-beta-alpha zinc fingers"/>
    <property type="match status" value="1"/>
</dbReference>
<dbReference type="AlphaFoldDB" id="A0A9Q1KEE7"/>
<sequence>MGTSRVNVCLETAAKESRHDRAIQHGFPCQGTPGSARMAFISNRMEKQQGGTTNNLEDKTKVFPCLFCSRKFYSSQALGGHQNAHKKERIAARKAKRASEFSLLNTFSLPSTMPPLILPGNHHPLHHMGILGSPHRQRPPMYIAAHGTNMTHFASVSPKGPSRPACFQNVVVYNNNSSIGGSGSVNVGPYALFSKEDQERRIVNWQRGMRCSGPNVATMPVGKKIIVDGSDFHKDREMKLDLSLHL</sequence>
<dbReference type="EMBL" id="JAKOGI010000168">
    <property type="protein sequence ID" value="KAJ8441384.1"/>
    <property type="molecule type" value="Genomic_DNA"/>
</dbReference>
<dbReference type="GO" id="GO:0008270">
    <property type="term" value="F:zinc ion binding"/>
    <property type="evidence" value="ECO:0007669"/>
    <property type="project" value="UniProtKB-KW"/>
</dbReference>
<dbReference type="GO" id="GO:0003700">
    <property type="term" value="F:DNA-binding transcription factor activity"/>
    <property type="evidence" value="ECO:0007669"/>
    <property type="project" value="InterPro"/>
</dbReference>
<keyword evidence="1" id="KW-0479">Metal-binding</keyword>
<keyword evidence="1" id="KW-0863">Zinc-finger</keyword>
<feature type="domain" description="C2H2-type" evidence="2">
    <location>
        <begin position="63"/>
        <end position="90"/>
    </location>
</feature>
<reference evidence="3" key="1">
    <citation type="submission" date="2022-04" db="EMBL/GenBank/DDBJ databases">
        <title>Carnegiea gigantea Genome sequencing and assembly v2.</title>
        <authorList>
            <person name="Copetti D."/>
            <person name="Sanderson M.J."/>
            <person name="Burquez A."/>
            <person name="Wojciechowski M.F."/>
        </authorList>
    </citation>
    <scope>NUCLEOTIDE SEQUENCE</scope>
    <source>
        <strain evidence="3">SGP5-SGP5p</strain>
        <tissue evidence="3">Aerial part</tissue>
    </source>
</reference>
<comment type="caution">
    <text evidence="3">The sequence shown here is derived from an EMBL/GenBank/DDBJ whole genome shotgun (WGS) entry which is preliminary data.</text>
</comment>
<name>A0A9Q1KEE7_9CARY</name>
<accession>A0A9Q1KEE7</accession>
<dbReference type="InterPro" id="IPR013087">
    <property type="entry name" value="Znf_C2H2_type"/>
</dbReference>
<proteinExistence type="predicted"/>
<organism evidence="3 4">
    <name type="scientific">Carnegiea gigantea</name>
    <dbReference type="NCBI Taxonomy" id="171969"/>
    <lineage>
        <taxon>Eukaryota</taxon>
        <taxon>Viridiplantae</taxon>
        <taxon>Streptophyta</taxon>
        <taxon>Embryophyta</taxon>
        <taxon>Tracheophyta</taxon>
        <taxon>Spermatophyta</taxon>
        <taxon>Magnoliopsida</taxon>
        <taxon>eudicotyledons</taxon>
        <taxon>Gunneridae</taxon>
        <taxon>Pentapetalae</taxon>
        <taxon>Caryophyllales</taxon>
        <taxon>Cactineae</taxon>
        <taxon>Cactaceae</taxon>
        <taxon>Cactoideae</taxon>
        <taxon>Echinocereeae</taxon>
        <taxon>Carnegiea</taxon>
    </lineage>
</organism>
<dbReference type="InterPro" id="IPR045320">
    <property type="entry name" value="JAGGED/SL1-like"/>
</dbReference>
<dbReference type="PANTHER" id="PTHR45730:SF108">
    <property type="entry name" value="PROTEIN LATE FLOWERING"/>
    <property type="match status" value="1"/>
</dbReference>